<evidence type="ECO:0000313" key="2">
    <source>
        <dbReference type="EMBL" id="KAF2315709.1"/>
    </source>
</evidence>
<dbReference type="GO" id="GO:0005634">
    <property type="term" value="C:nucleus"/>
    <property type="evidence" value="ECO:0007669"/>
    <property type="project" value="InterPro"/>
</dbReference>
<dbReference type="InterPro" id="IPR015943">
    <property type="entry name" value="WD40/YVTN_repeat-like_dom_sf"/>
</dbReference>
<feature type="domain" description="RSE1/DDB1/CPSF1 C-terminal" evidence="1">
    <location>
        <begin position="271"/>
        <end position="324"/>
    </location>
</feature>
<dbReference type="Pfam" id="PF03178">
    <property type="entry name" value="CPSF_A"/>
    <property type="match status" value="2"/>
</dbReference>
<dbReference type="PANTHER" id="PTHR10644">
    <property type="entry name" value="DNA REPAIR/RNA PROCESSING CPSF FAMILY"/>
    <property type="match status" value="1"/>
</dbReference>
<reference evidence="2 3" key="1">
    <citation type="journal article" date="2020" name="Mol. Plant">
        <title>The Chromosome-Based Rubber Tree Genome Provides New Insights into Spurge Genome Evolution and Rubber Biosynthesis.</title>
        <authorList>
            <person name="Liu J."/>
            <person name="Shi C."/>
            <person name="Shi C.C."/>
            <person name="Li W."/>
            <person name="Zhang Q.J."/>
            <person name="Zhang Y."/>
            <person name="Li K."/>
            <person name="Lu H.F."/>
            <person name="Shi C."/>
            <person name="Zhu S.T."/>
            <person name="Xiao Z.Y."/>
            <person name="Nan H."/>
            <person name="Yue Y."/>
            <person name="Zhu X.G."/>
            <person name="Wu Y."/>
            <person name="Hong X.N."/>
            <person name="Fan G.Y."/>
            <person name="Tong Y."/>
            <person name="Zhang D."/>
            <person name="Mao C.L."/>
            <person name="Liu Y.L."/>
            <person name="Hao S.J."/>
            <person name="Liu W.Q."/>
            <person name="Lv M.Q."/>
            <person name="Zhang H.B."/>
            <person name="Liu Y."/>
            <person name="Hu-Tang G.R."/>
            <person name="Wang J.P."/>
            <person name="Wang J.H."/>
            <person name="Sun Y.H."/>
            <person name="Ni S.B."/>
            <person name="Chen W.B."/>
            <person name="Zhang X.C."/>
            <person name="Jiao Y.N."/>
            <person name="Eichler E.E."/>
            <person name="Li G.H."/>
            <person name="Liu X."/>
            <person name="Gao L.Z."/>
        </authorList>
    </citation>
    <scope>NUCLEOTIDE SEQUENCE [LARGE SCALE GENOMIC DNA]</scope>
    <source>
        <strain evidence="3">cv. GT1</strain>
        <tissue evidence="2">Leaf</tissue>
    </source>
</reference>
<dbReference type="Proteomes" id="UP000467840">
    <property type="component" value="Chromosome 15"/>
</dbReference>
<dbReference type="InterPro" id="IPR050358">
    <property type="entry name" value="RSE1/DDB1/CFT1"/>
</dbReference>
<sequence>MGFAAYKTMHWPTGIENCATGFITHCRADLAPQIPSMQSDDLESEWPAKRGIGLPPNQTVTAGNVLEMYVVRLREEGTRESRNSSEPKRGGVMDGSVGLAPACLPSMAVLPIEGGGGSRRRNSIILAFKDAKISVLDFDDSVHGLRTSAPLQNTTTKENETLLAIETAYVQGEDVAARGRVLLFSVVKNPDNSQVLVSEVYSKEVKGAISALASLQGHLLIAFGPKIILHKWTGTELNGFAFFDAPPLYVVSLNILAPIGTTLVEELRGHRITAAGSDKTNRFALLFGTLDGSIGCIAPLDELNFRRLLSLQKKLVDAACHVAG</sequence>
<dbReference type="GO" id="GO:0003676">
    <property type="term" value="F:nucleic acid binding"/>
    <property type="evidence" value="ECO:0007669"/>
    <property type="project" value="InterPro"/>
</dbReference>
<keyword evidence="3" id="KW-1185">Reference proteome</keyword>
<dbReference type="EMBL" id="JAAGAX010000005">
    <property type="protein sequence ID" value="KAF2315709.1"/>
    <property type="molecule type" value="Genomic_DNA"/>
</dbReference>
<dbReference type="Gene3D" id="2.130.10.10">
    <property type="entry name" value="YVTN repeat-like/Quinoprotein amine dehydrogenase"/>
    <property type="match status" value="1"/>
</dbReference>
<feature type="domain" description="RSE1/DDB1/CPSF1 C-terminal" evidence="1">
    <location>
        <begin position="148"/>
        <end position="254"/>
    </location>
</feature>
<name>A0A6A6MUT7_HEVBR</name>
<evidence type="ECO:0000259" key="1">
    <source>
        <dbReference type="Pfam" id="PF03178"/>
    </source>
</evidence>
<accession>A0A6A6MUT7</accession>
<proteinExistence type="predicted"/>
<dbReference type="AlphaFoldDB" id="A0A6A6MUT7"/>
<organism evidence="2 3">
    <name type="scientific">Hevea brasiliensis</name>
    <name type="common">Para rubber tree</name>
    <name type="synonym">Siphonia brasiliensis</name>
    <dbReference type="NCBI Taxonomy" id="3981"/>
    <lineage>
        <taxon>Eukaryota</taxon>
        <taxon>Viridiplantae</taxon>
        <taxon>Streptophyta</taxon>
        <taxon>Embryophyta</taxon>
        <taxon>Tracheophyta</taxon>
        <taxon>Spermatophyta</taxon>
        <taxon>Magnoliopsida</taxon>
        <taxon>eudicotyledons</taxon>
        <taxon>Gunneridae</taxon>
        <taxon>Pentapetalae</taxon>
        <taxon>rosids</taxon>
        <taxon>fabids</taxon>
        <taxon>Malpighiales</taxon>
        <taxon>Euphorbiaceae</taxon>
        <taxon>Crotonoideae</taxon>
        <taxon>Micrandreae</taxon>
        <taxon>Hevea</taxon>
    </lineage>
</organism>
<comment type="caution">
    <text evidence="2">The sequence shown here is derived from an EMBL/GenBank/DDBJ whole genome shotgun (WGS) entry which is preliminary data.</text>
</comment>
<gene>
    <name evidence="2" type="ORF">GH714_040238</name>
</gene>
<protein>
    <recommendedName>
        <fullName evidence="1">RSE1/DDB1/CPSF1 C-terminal domain-containing protein</fullName>
    </recommendedName>
</protein>
<evidence type="ECO:0000313" key="3">
    <source>
        <dbReference type="Proteomes" id="UP000467840"/>
    </source>
</evidence>
<dbReference type="InterPro" id="IPR004871">
    <property type="entry name" value="RSE1/DDB1/CPSF1_C"/>
</dbReference>